<feature type="compositionally biased region" description="Polar residues" evidence="1">
    <location>
        <begin position="1"/>
        <end position="21"/>
    </location>
</feature>
<evidence type="ECO:0000313" key="2">
    <source>
        <dbReference type="EMBL" id="CAJ0808311.1"/>
    </source>
</evidence>
<gene>
    <name evidence="2" type="ORF">LMG19083_04686</name>
</gene>
<accession>A0ABN9JDQ4</accession>
<dbReference type="RefSeq" id="WP_316669141.1">
    <property type="nucleotide sequence ID" value="NZ_CATZBU010000019.1"/>
</dbReference>
<evidence type="ECO:0000256" key="1">
    <source>
        <dbReference type="SAM" id="MobiDB-lite"/>
    </source>
</evidence>
<keyword evidence="3" id="KW-1185">Reference proteome</keyword>
<protein>
    <submittedName>
        <fullName evidence="2">Uncharacterized protein</fullName>
    </submittedName>
</protein>
<reference evidence="2 3" key="1">
    <citation type="submission" date="2023-07" db="EMBL/GenBank/DDBJ databases">
        <authorList>
            <person name="Peeters C."/>
        </authorList>
    </citation>
    <scope>NUCLEOTIDE SEQUENCE [LARGE SCALE GENOMIC DNA]</scope>
    <source>
        <strain evidence="2 3">LMG 19083</strain>
    </source>
</reference>
<evidence type="ECO:0000313" key="3">
    <source>
        <dbReference type="Proteomes" id="UP001189813"/>
    </source>
</evidence>
<organism evidence="2 3">
    <name type="scientific">Ralstonia psammae</name>
    <dbReference type="NCBI Taxonomy" id="3058598"/>
    <lineage>
        <taxon>Bacteria</taxon>
        <taxon>Pseudomonadati</taxon>
        <taxon>Pseudomonadota</taxon>
        <taxon>Betaproteobacteria</taxon>
        <taxon>Burkholderiales</taxon>
        <taxon>Burkholderiaceae</taxon>
        <taxon>Ralstonia</taxon>
    </lineage>
</organism>
<feature type="region of interest" description="Disordered" evidence="1">
    <location>
        <begin position="1"/>
        <end position="24"/>
    </location>
</feature>
<proteinExistence type="predicted"/>
<dbReference type="EMBL" id="CATZBU010000019">
    <property type="protein sequence ID" value="CAJ0808311.1"/>
    <property type="molecule type" value="Genomic_DNA"/>
</dbReference>
<comment type="caution">
    <text evidence="2">The sequence shown here is derived from an EMBL/GenBank/DDBJ whole genome shotgun (WGS) entry which is preliminary data.</text>
</comment>
<name>A0ABN9JDQ4_9RALS</name>
<dbReference type="Proteomes" id="UP001189813">
    <property type="component" value="Unassembled WGS sequence"/>
</dbReference>
<sequence>MHIHSNLAQSSAPNPAWSTLPDSGIHLRRPRGMADAQAIACLRQEINLAVHTELDPQFLEHEKKEMS</sequence>